<dbReference type="InterPro" id="IPR015991">
    <property type="entry name" value="TatD/YcfH-like"/>
</dbReference>
<keyword evidence="3 5" id="KW-0378">Hydrolase</keyword>
<evidence type="ECO:0000313" key="6">
    <source>
        <dbReference type="Proteomes" id="UP000231637"/>
    </source>
</evidence>
<gene>
    <name evidence="5" type="ORF">Ga0123462_1410</name>
</gene>
<dbReference type="Proteomes" id="UP000231637">
    <property type="component" value="Chromosome"/>
</dbReference>
<dbReference type="PANTHER" id="PTHR46124">
    <property type="entry name" value="D-AMINOACYL-TRNA DEACYLASE"/>
    <property type="match status" value="1"/>
</dbReference>
<feature type="binding site" evidence="4">
    <location>
        <position position="13"/>
    </location>
    <ligand>
        <name>a divalent metal cation</name>
        <dbReference type="ChEBI" id="CHEBI:60240"/>
        <label>1</label>
    </ligand>
</feature>
<accession>A0A2K8L4V9</accession>
<dbReference type="PANTHER" id="PTHR46124:SF2">
    <property type="entry name" value="D-AMINOACYL-TRNA DEACYLASE"/>
    <property type="match status" value="1"/>
</dbReference>
<dbReference type="Gene3D" id="3.20.20.140">
    <property type="entry name" value="Metal-dependent hydrolases"/>
    <property type="match status" value="1"/>
</dbReference>
<feature type="binding site" evidence="4">
    <location>
        <position position="207"/>
    </location>
    <ligand>
        <name>a divalent metal cation</name>
        <dbReference type="ChEBI" id="CHEBI:60240"/>
        <label>1</label>
    </ligand>
</feature>
<feature type="binding site" evidence="4">
    <location>
        <position position="96"/>
    </location>
    <ligand>
        <name>a divalent metal cation</name>
        <dbReference type="ChEBI" id="CHEBI:60240"/>
        <label>1</label>
    </ligand>
</feature>
<dbReference type="GO" id="GO:0005829">
    <property type="term" value="C:cytosol"/>
    <property type="evidence" value="ECO:0007669"/>
    <property type="project" value="TreeGrafter"/>
</dbReference>
<feature type="binding site" evidence="4">
    <location>
        <position position="11"/>
    </location>
    <ligand>
        <name>a divalent metal cation</name>
        <dbReference type="ChEBI" id="CHEBI:60240"/>
        <label>1</label>
    </ligand>
</feature>
<dbReference type="CDD" id="cd01310">
    <property type="entry name" value="TatD_DNAse"/>
    <property type="match status" value="1"/>
</dbReference>
<feature type="binding site" evidence="4">
    <location>
        <position position="157"/>
    </location>
    <ligand>
        <name>a divalent metal cation</name>
        <dbReference type="ChEBI" id="CHEBI:60240"/>
        <label>2</label>
    </ligand>
</feature>
<dbReference type="NCBIfam" id="TIGR00010">
    <property type="entry name" value="YchF/TatD family DNA exonuclease"/>
    <property type="match status" value="1"/>
</dbReference>
<evidence type="ECO:0000256" key="1">
    <source>
        <dbReference type="ARBA" id="ARBA00009275"/>
    </source>
</evidence>
<dbReference type="EC" id="3.1.21.-" evidence="5"/>
<keyword evidence="2 4" id="KW-0479">Metal-binding</keyword>
<name>A0A2K8L4V9_9PROT</name>
<dbReference type="SUPFAM" id="SSF51556">
    <property type="entry name" value="Metallo-dependent hydrolases"/>
    <property type="match status" value="1"/>
</dbReference>
<dbReference type="FunFam" id="3.20.20.140:FF:000005">
    <property type="entry name" value="TatD family hydrolase"/>
    <property type="match status" value="1"/>
</dbReference>
<dbReference type="KEGG" id="mfn:Ga0123462_1410"/>
<dbReference type="OrthoDB" id="5290141at2"/>
<feature type="binding site" evidence="4">
    <location>
        <position position="132"/>
    </location>
    <ligand>
        <name>a divalent metal cation</name>
        <dbReference type="ChEBI" id="CHEBI:60240"/>
        <label>2</label>
    </ligand>
</feature>
<sequence>MTDPIALFDTHCHVDFSHYADDRDAMFERMAAAGVEGCVVVGVDFSHINDLRALSEMRSNVWFSVGVHPNHEVEVEPSIKQLCELAAHSRCVAIGETGMDFFRHHVAPEVQEQRFRTHIRAAKAMRKPVIVHNRDADSESIRILQEENVSECGGIMHCFSADMETANAAIDMGMSISFSGNVTFKRNEELREVAAMVPDDLLLVETDAPYLAPVPFRGKRNEPAYVKYIAECIAGVRGVTLAELAARTTRNARARFGI</sequence>
<dbReference type="PROSITE" id="PS01137">
    <property type="entry name" value="TATD_1"/>
    <property type="match status" value="1"/>
</dbReference>
<keyword evidence="6" id="KW-1185">Reference proteome</keyword>
<evidence type="ECO:0000313" key="5">
    <source>
        <dbReference type="EMBL" id="ATX82273.1"/>
    </source>
</evidence>
<reference evidence="5 6" key="1">
    <citation type="submission" date="2016-12" db="EMBL/GenBank/DDBJ databases">
        <title>Isolation and genomic insights into novel planktonic Zetaproteobacteria from stratified waters of the Chesapeake Bay.</title>
        <authorList>
            <person name="McAllister S.M."/>
            <person name="Kato S."/>
            <person name="Chan C.S."/>
            <person name="Chiu B.K."/>
            <person name="Field E.K."/>
        </authorList>
    </citation>
    <scope>NUCLEOTIDE SEQUENCE [LARGE SCALE GENOMIC DNA]</scope>
    <source>
        <strain evidence="5 6">CP-8</strain>
    </source>
</reference>
<dbReference type="EMBL" id="CP018800">
    <property type="protein sequence ID" value="ATX82273.1"/>
    <property type="molecule type" value="Genomic_DNA"/>
</dbReference>
<dbReference type="GO" id="GO:0046872">
    <property type="term" value="F:metal ion binding"/>
    <property type="evidence" value="ECO:0007669"/>
    <property type="project" value="UniProtKB-KW"/>
</dbReference>
<dbReference type="AlphaFoldDB" id="A0A2K8L4V9"/>
<evidence type="ECO:0000256" key="2">
    <source>
        <dbReference type="ARBA" id="ARBA00022723"/>
    </source>
</evidence>
<evidence type="ECO:0000256" key="3">
    <source>
        <dbReference type="ARBA" id="ARBA00022801"/>
    </source>
</evidence>
<dbReference type="InterPro" id="IPR018228">
    <property type="entry name" value="DNase_TatD-rel_CS"/>
</dbReference>
<dbReference type="PROSITE" id="PS01091">
    <property type="entry name" value="TATD_3"/>
    <property type="match status" value="1"/>
</dbReference>
<organism evidence="5 6">
    <name type="scientific">Mariprofundus ferrinatatus</name>
    <dbReference type="NCBI Taxonomy" id="1921087"/>
    <lineage>
        <taxon>Bacteria</taxon>
        <taxon>Pseudomonadati</taxon>
        <taxon>Pseudomonadota</taxon>
        <taxon>Candidatius Mariprofundia</taxon>
        <taxon>Mariprofundales</taxon>
        <taxon>Mariprofundaceae</taxon>
        <taxon>Mariprofundus</taxon>
    </lineage>
</organism>
<proteinExistence type="inferred from homology"/>
<evidence type="ECO:0000256" key="4">
    <source>
        <dbReference type="PIRSR" id="PIRSR005902-1"/>
    </source>
</evidence>
<dbReference type="PIRSF" id="PIRSF005902">
    <property type="entry name" value="DNase_TatD"/>
    <property type="match status" value="1"/>
</dbReference>
<dbReference type="InterPro" id="IPR032466">
    <property type="entry name" value="Metal_Hydrolase"/>
</dbReference>
<dbReference type="GO" id="GO:0004536">
    <property type="term" value="F:DNA nuclease activity"/>
    <property type="evidence" value="ECO:0007669"/>
    <property type="project" value="InterPro"/>
</dbReference>
<dbReference type="Pfam" id="PF01026">
    <property type="entry name" value="TatD_DNase"/>
    <property type="match status" value="1"/>
</dbReference>
<dbReference type="RefSeq" id="WP_100265644.1">
    <property type="nucleotide sequence ID" value="NZ_CP018800.1"/>
</dbReference>
<dbReference type="GO" id="GO:0016788">
    <property type="term" value="F:hydrolase activity, acting on ester bonds"/>
    <property type="evidence" value="ECO:0007669"/>
    <property type="project" value="InterPro"/>
</dbReference>
<protein>
    <submittedName>
        <fullName evidence="5">TatD DNase family protein</fullName>
        <ecNumber evidence="5">3.1.21.-</ecNumber>
    </submittedName>
</protein>
<comment type="similarity">
    <text evidence="1">Belongs to the metallo-dependent hydrolases superfamily. TatD-type hydrolase family.</text>
</comment>
<dbReference type="InterPro" id="IPR001130">
    <property type="entry name" value="TatD-like"/>
</dbReference>